<evidence type="ECO:0000256" key="2">
    <source>
        <dbReference type="ARBA" id="ARBA00006472"/>
    </source>
</evidence>
<dbReference type="PANTHER" id="PTHR12599">
    <property type="entry name" value="PTERIN-4-ALPHA-CARBINOLAMINE DEHYDRATASE"/>
    <property type="match status" value="1"/>
</dbReference>
<sequence>MMDPIWQESNDQLTRTFLFKDFLVAFEFMKEVALVAEQQGHHPNWSNVYNKVIITLTTHDAGNTVTEKDRSLASKIDIIAQKYLP</sequence>
<keyword evidence="4" id="KW-0456">Lyase</keyword>
<dbReference type="InterPro" id="IPR036428">
    <property type="entry name" value="PCD_sf"/>
</dbReference>
<dbReference type="EC" id="4.2.1.96" evidence="3"/>
<dbReference type="GO" id="GO:0008124">
    <property type="term" value="F:4-alpha-hydroxytetrahydrobiopterin dehydratase activity"/>
    <property type="evidence" value="ECO:0007669"/>
    <property type="project" value="UniProtKB-EC"/>
</dbReference>
<comment type="catalytic activity">
    <reaction evidence="1">
        <text>(4aS,6R)-4a-hydroxy-L-erythro-5,6,7,8-tetrahydrobiopterin = (6R)-L-erythro-6,7-dihydrobiopterin + H2O</text>
        <dbReference type="Rhea" id="RHEA:11920"/>
        <dbReference type="ChEBI" id="CHEBI:15377"/>
        <dbReference type="ChEBI" id="CHEBI:15642"/>
        <dbReference type="ChEBI" id="CHEBI:43120"/>
        <dbReference type="EC" id="4.2.1.96"/>
    </reaction>
</comment>
<name>A0A316AMB4_9BACT</name>
<keyword evidence="6" id="KW-1185">Reference proteome</keyword>
<organism evidence="5 6">
    <name type="scientific">Dyadobacter jejuensis</name>
    <dbReference type="NCBI Taxonomy" id="1082580"/>
    <lineage>
        <taxon>Bacteria</taxon>
        <taxon>Pseudomonadati</taxon>
        <taxon>Bacteroidota</taxon>
        <taxon>Cytophagia</taxon>
        <taxon>Cytophagales</taxon>
        <taxon>Spirosomataceae</taxon>
        <taxon>Dyadobacter</taxon>
    </lineage>
</organism>
<dbReference type="GO" id="GO:0006729">
    <property type="term" value="P:tetrahydrobiopterin biosynthetic process"/>
    <property type="evidence" value="ECO:0007669"/>
    <property type="project" value="InterPro"/>
</dbReference>
<reference evidence="5 6" key="1">
    <citation type="submission" date="2018-03" db="EMBL/GenBank/DDBJ databases">
        <title>Genomic Encyclopedia of Archaeal and Bacterial Type Strains, Phase II (KMG-II): from individual species to whole genera.</title>
        <authorList>
            <person name="Goeker M."/>
        </authorList>
    </citation>
    <scope>NUCLEOTIDE SEQUENCE [LARGE SCALE GENOMIC DNA]</scope>
    <source>
        <strain evidence="5 6">DSM 100346</strain>
    </source>
</reference>
<dbReference type="PANTHER" id="PTHR12599:SF0">
    <property type="entry name" value="PTERIN-4-ALPHA-CARBINOLAMINE DEHYDRATASE"/>
    <property type="match status" value="1"/>
</dbReference>
<comment type="caution">
    <text evidence="5">The sequence shown here is derived from an EMBL/GenBank/DDBJ whole genome shotgun (WGS) entry which is preliminary data.</text>
</comment>
<dbReference type="SUPFAM" id="SSF55248">
    <property type="entry name" value="PCD-like"/>
    <property type="match status" value="1"/>
</dbReference>
<comment type="similarity">
    <text evidence="2">Belongs to the pterin-4-alpha-carbinolamine dehydratase family.</text>
</comment>
<proteinExistence type="inferred from homology"/>
<evidence type="ECO:0000256" key="1">
    <source>
        <dbReference type="ARBA" id="ARBA00001554"/>
    </source>
</evidence>
<dbReference type="EMBL" id="QGDT01000004">
    <property type="protein sequence ID" value="PWJ58204.1"/>
    <property type="molecule type" value="Genomic_DNA"/>
</dbReference>
<evidence type="ECO:0000313" key="5">
    <source>
        <dbReference type="EMBL" id="PWJ58204.1"/>
    </source>
</evidence>
<evidence type="ECO:0000256" key="4">
    <source>
        <dbReference type="ARBA" id="ARBA00023239"/>
    </source>
</evidence>
<dbReference type="InterPro" id="IPR001533">
    <property type="entry name" value="Pterin_deHydtase"/>
</dbReference>
<dbReference type="Pfam" id="PF01329">
    <property type="entry name" value="Pterin_4a"/>
    <property type="match status" value="1"/>
</dbReference>
<dbReference type="Proteomes" id="UP000245880">
    <property type="component" value="Unassembled WGS sequence"/>
</dbReference>
<evidence type="ECO:0000256" key="3">
    <source>
        <dbReference type="ARBA" id="ARBA00013252"/>
    </source>
</evidence>
<gene>
    <name evidence="5" type="ORF">CLV98_10462</name>
</gene>
<accession>A0A316AMB4</accession>
<evidence type="ECO:0000313" key="6">
    <source>
        <dbReference type="Proteomes" id="UP000245880"/>
    </source>
</evidence>
<dbReference type="Gene3D" id="3.30.1360.20">
    <property type="entry name" value="Transcriptional coactivator/pterin dehydratase"/>
    <property type="match status" value="1"/>
</dbReference>
<protein>
    <recommendedName>
        <fullName evidence="3">4a-hydroxytetrahydrobiopterin dehydratase</fullName>
        <ecNumber evidence="3">4.2.1.96</ecNumber>
    </recommendedName>
</protein>
<dbReference type="AlphaFoldDB" id="A0A316AMB4"/>